<protein>
    <submittedName>
        <fullName evidence="1">Uncharacterized protein</fullName>
    </submittedName>
</protein>
<proteinExistence type="predicted"/>
<name>A0A5C5XGL7_9PLAN</name>
<dbReference type="AlphaFoldDB" id="A0A5C5XGL7"/>
<organism evidence="1 2">
    <name type="scientific">Rubinisphaera italica</name>
    <dbReference type="NCBI Taxonomy" id="2527969"/>
    <lineage>
        <taxon>Bacteria</taxon>
        <taxon>Pseudomonadati</taxon>
        <taxon>Planctomycetota</taxon>
        <taxon>Planctomycetia</taxon>
        <taxon>Planctomycetales</taxon>
        <taxon>Planctomycetaceae</taxon>
        <taxon>Rubinisphaera</taxon>
    </lineage>
</organism>
<evidence type="ECO:0000313" key="1">
    <source>
        <dbReference type="EMBL" id="TWT61012.1"/>
    </source>
</evidence>
<gene>
    <name evidence="1" type="ORF">Pan54_17450</name>
</gene>
<reference evidence="1 2" key="1">
    <citation type="submission" date="2019-02" db="EMBL/GenBank/DDBJ databases">
        <title>Deep-cultivation of Planctomycetes and their phenomic and genomic characterization uncovers novel biology.</title>
        <authorList>
            <person name="Wiegand S."/>
            <person name="Jogler M."/>
            <person name="Boedeker C."/>
            <person name="Pinto D."/>
            <person name="Vollmers J."/>
            <person name="Rivas-Marin E."/>
            <person name="Kohn T."/>
            <person name="Peeters S.H."/>
            <person name="Heuer A."/>
            <person name="Rast P."/>
            <person name="Oberbeckmann S."/>
            <person name="Bunk B."/>
            <person name="Jeske O."/>
            <person name="Meyerdierks A."/>
            <person name="Storesund J.E."/>
            <person name="Kallscheuer N."/>
            <person name="Luecker S."/>
            <person name="Lage O.M."/>
            <person name="Pohl T."/>
            <person name="Merkel B.J."/>
            <person name="Hornburger P."/>
            <person name="Mueller R.-W."/>
            <person name="Bruemmer F."/>
            <person name="Labrenz M."/>
            <person name="Spormann A.M."/>
            <person name="Op Den Camp H."/>
            <person name="Overmann J."/>
            <person name="Amann R."/>
            <person name="Jetten M.S.M."/>
            <person name="Mascher T."/>
            <person name="Medema M.H."/>
            <person name="Devos D.P."/>
            <person name="Kaster A.-K."/>
            <person name="Ovreas L."/>
            <person name="Rohde M."/>
            <person name="Galperin M.Y."/>
            <person name="Jogler C."/>
        </authorList>
    </citation>
    <scope>NUCLEOTIDE SEQUENCE [LARGE SCALE GENOMIC DNA]</scope>
    <source>
        <strain evidence="1 2">Pan54</strain>
    </source>
</reference>
<accession>A0A5C5XGL7</accession>
<comment type="caution">
    <text evidence="1">The sequence shown here is derived from an EMBL/GenBank/DDBJ whole genome shotgun (WGS) entry which is preliminary data.</text>
</comment>
<keyword evidence="2" id="KW-1185">Reference proteome</keyword>
<sequence>MINSGLKNWSYLPFIDHGRHGKDATDYEFHAGPSLRLRVEIETALPKKFRLTLFVSWGGRLG</sequence>
<dbReference type="Proteomes" id="UP000316095">
    <property type="component" value="Unassembled WGS sequence"/>
</dbReference>
<dbReference type="EMBL" id="SJPG01000001">
    <property type="protein sequence ID" value="TWT61012.1"/>
    <property type="molecule type" value="Genomic_DNA"/>
</dbReference>
<evidence type="ECO:0000313" key="2">
    <source>
        <dbReference type="Proteomes" id="UP000316095"/>
    </source>
</evidence>